<keyword evidence="2" id="KW-1185">Reference proteome</keyword>
<sequence>IPIYDDCVAYHENRCNQDSPSAYFIKARNAAGYEPTSDICRTQEQVSPACSGVGWTSIGTFRNHTILGNWSYESEIWTSKGIDQVFLNSQFWSANVTEICLSSTVFSIRIPVAAPSLRSLFFEKRILNMTSQQWFDSLQGSAFPMFTPGCFEIGFNVGNETGAPLRARLGIVSTHGAGCPAAIFALGIGLHVPDFVGSYQGYYTNVASRLEADVSVYVRSRPENEAPPTTGPPATMGIP</sequence>
<feature type="non-terminal residue" evidence="1">
    <location>
        <position position="239"/>
    </location>
</feature>
<proteinExistence type="predicted"/>
<reference evidence="1" key="1">
    <citation type="submission" date="2020-04" db="EMBL/GenBank/DDBJ databases">
        <authorList>
            <person name="Alioto T."/>
            <person name="Alioto T."/>
            <person name="Gomez Garrido J."/>
        </authorList>
    </citation>
    <scope>NUCLEOTIDE SEQUENCE</scope>
    <source>
        <strain evidence="1">A484AB</strain>
    </source>
</reference>
<protein>
    <submittedName>
        <fullName evidence="1">Uncharacterized protein</fullName>
    </submittedName>
</protein>
<dbReference type="AlphaFoldDB" id="A0A7D9I4V7"/>
<comment type="caution">
    <text evidence="1">The sequence shown here is derived from an EMBL/GenBank/DDBJ whole genome shotgun (WGS) entry which is preliminary data.</text>
</comment>
<evidence type="ECO:0000313" key="1">
    <source>
        <dbReference type="EMBL" id="CAB3996583.1"/>
    </source>
</evidence>
<name>A0A7D9I4V7_PARCT</name>
<gene>
    <name evidence="1" type="ORF">PACLA_8A047939</name>
</gene>
<dbReference type="OrthoDB" id="6009787at2759"/>
<dbReference type="Proteomes" id="UP001152795">
    <property type="component" value="Unassembled WGS sequence"/>
</dbReference>
<accession>A0A7D9I4V7</accession>
<evidence type="ECO:0000313" key="2">
    <source>
        <dbReference type="Proteomes" id="UP001152795"/>
    </source>
</evidence>
<organism evidence="1 2">
    <name type="scientific">Paramuricea clavata</name>
    <name type="common">Red gorgonian</name>
    <name type="synonym">Violescent sea-whip</name>
    <dbReference type="NCBI Taxonomy" id="317549"/>
    <lineage>
        <taxon>Eukaryota</taxon>
        <taxon>Metazoa</taxon>
        <taxon>Cnidaria</taxon>
        <taxon>Anthozoa</taxon>
        <taxon>Octocorallia</taxon>
        <taxon>Malacalcyonacea</taxon>
        <taxon>Plexauridae</taxon>
        <taxon>Paramuricea</taxon>
    </lineage>
</organism>
<dbReference type="EMBL" id="CACRXK020002900">
    <property type="protein sequence ID" value="CAB3996583.1"/>
    <property type="molecule type" value="Genomic_DNA"/>
</dbReference>